<gene>
    <name evidence="7" type="ORF">KFE25_007201</name>
</gene>
<dbReference type="OrthoDB" id="10264738at2759"/>
<dbReference type="InterPro" id="IPR036457">
    <property type="entry name" value="PPM-type-like_dom_sf"/>
</dbReference>
<evidence type="ECO:0000256" key="5">
    <source>
        <dbReference type="SAM" id="MobiDB-lite"/>
    </source>
</evidence>
<evidence type="ECO:0000256" key="2">
    <source>
        <dbReference type="ARBA" id="ARBA00022801"/>
    </source>
</evidence>
<dbReference type="Pfam" id="PF00481">
    <property type="entry name" value="PP2C"/>
    <property type="match status" value="1"/>
</dbReference>
<proteinExistence type="inferred from homology"/>
<dbReference type="PROSITE" id="PS01032">
    <property type="entry name" value="PPM_1"/>
    <property type="match status" value="1"/>
</dbReference>
<dbReference type="GO" id="GO:0046872">
    <property type="term" value="F:metal ion binding"/>
    <property type="evidence" value="ECO:0007669"/>
    <property type="project" value="UniProtKB-KW"/>
</dbReference>
<keyword evidence="2 4" id="KW-0378">Hydrolase</keyword>
<dbReference type="InterPro" id="IPR015655">
    <property type="entry name" value="PP2C"/>
</dbReference>
<dbReference type="SUPFAM" id="SSF81606">
    <property type="entry name" value="PP2C-like"/>
    <property type="match status" value="1"/>
</dbReference>
<evidence type="ECO:0000313" key="8">
    <source>
        <dbReference type="Proteomes" id="UP000751190"/>
    </source>
</evidence>
<dbReference type="CDD" id="cd00143">
    <property type="entry name" value="PP2Cc"/>
    <property type="match status" value="1"/>
</dbReference>
<dbReference type="Proteomes" id="UP000751190">
    <property type="component" value="Unassembled WGS sequence"/>
</dbReference>
<keyword evidence="1" id="KW-0479">Metal-binding</keyword>
<name>A0A8J5XQ53_DIALT</name>
<dbReference type="AlphaFoldDB" id="A0A8J5XQ53"/>
<dbReference type="SMART" id="SM00332">
    <property type="entry name" value="PP2Cc"/>
    <property type="match status" value="1"/>
</dbReference>
<dbReference type="GO" id="GO:0004722">
    <property type="term" value="F:protein serine/threonine phosphatase activity"/>
    <property type="evidence" value="ECO:0007669"/>
    <property type="project" value="InterPro"/>
</dbReference>
<dbReference type="PROSITE" id="PS51746">
    <property type="entry name" value="PPM_2"/>
    <property type="match status" value="1"/>
</dbReference>
<organism evidence="7 8">
    <name type="scientific">Diacronema lutheri</name>
    <name type="common">Unicellular marine alga</name>
    <name type="synonym">Monochrysis lutheri</name>
    <dbReference type="NCBI Taxonomy" id="2081491"/>
    <lineage>
        <taxon>Eukaryota</taxon>
        <taxon>Haptista</taxon>
        <taxon>Haptophyta</taxon>
        <taxon>Pavlovophyceae</taxon>
        <taxon>Pavlovales</taxon>
        <taxon>Pavlovaceae</taxon>
        <taxon>Diacronema</taxon>
    </lineage>
</organism>
<dbReference type="EMBL" id="JAGTXO010000005">
    <property type="protein sequence ID" value="KAG8468149.1"/>
    <property type="molecule type" value="Genomic_DNA"/>
</dbReference>
<evidence type="ECO:0000256" key="1">
    <source>
        <dbReference type="ARBA" id="ARBA00022723"/>
    </source>
</evidence>
<keyword evidence="3 4" id="KW-0904">Protein phosphatase</keyword>
<comment type="caution">
    <text evidence="7">The sequence shown here is derived from an EMBL/GenBank/DDBJ whole genome shotgun (WGS) entry which is preliminary data.</text>
</comment>
<evidence type="ECO:0000256" key="3">
    <source>
        <dbReference type="ARBA" id="ARBA00022912"/>
    </source>
</evidence>
<dbReference type="InterPro" id="IPR000222">
    <property type="entry name" value="PP2C_BS"/>
</dbReference>
<reference evidence="7" key="1">
    <citation type="submission" date="2021-05" db="EMBL/GenBank/DDBJ databases">
        <title>The genome of the haptophyte Pavlova lutheri (Diacronema luteri, Pavlovales) - a model for lipid biosynthesis in eukaryotic algae.</title>
        <authorList>
            <person name="Hulatt C.J."/>
            <person name="Posewitz M.C."/>
        </authorList>
    </citation>
    <scope>NUCLEOTIDE SEQUENCE</scope>
    <source>
        <strain evidence="7">NIVA-4/92</strain>
    </source>
</reference>
<dbReference type="Gene3D" id="3.60.40.10">
    <property type="entry name" value="PPM-type phosphatase domain"/>
    <property type="match status" value="1"/>
</dbReference>
<evidence type="ECO:0000313" key="7">
    <source>
        <dbReference type="EMBL" id="KAG8468149.1"/>
    </source>
</evidence>
<dbReference type="InterPro" id="IPR001932">
    <property type="entry name" value="PPM-type_phosphatase-like_dom"/>
</dbReference>
<protein>
    <recommendedName>
        <fullName evidence="6">PPM-type phosphatase domain-containing protein</fullName>
    </recommendedName>
</protein>
<evidence type="ECO:0000256" key="4">
    <source>
        <dbReference type="RuleBase" id="RU003465"/>
    </source>
</evidence>
<feature type="domain" description="PPM-type phosphatase" evidence="6">
    <location>
        <begin position="66"/>
        <end position="329"/>
    </location>
</feature>
<feature type="region of interest" description="Disordered" evidence="5">
    <location>
        <begin position="338"/>
        <end position="367"/>
    </location>
</feature>
<keyword evidence="8" id="KW-1185">Reference proteome</keyword>
<comment type="similarity">
    <text evidence="4">Belongs to the PP2C family.</text>
</comment>
<dbReference type="PANTHER" id="PTHR47992">
    <property type="entry name" value="PROTEIN PHOSPHATASE"/>
    <property type="match status" value="1"/>
</dbReference>
<accession>A0A8J5XQ53</accession>
<evidence type="ECO:0000259" key="6">
    <source>
        <dbReference type="PROSITE" id="PS51746"/>
    </source>
</evidence>
<sequence length="409" mass="43062">MAMHDTKRHRRDPLYDLCNGASPMMISPMSMHRTPPRDLSFGKSMLAPAVTPQRGGCSQAAAIGIQWGTASSIGPRQRMEDFGTVSVGDGDAIFGVFDGHGGSYCAEFCQQRLHHIIRKQDCFPLDVTSAIIRAYGDADGVLLDELVRQDACGGTCALVAVVTHTHIYVGNVGDSRAVYSVEGEGVFELSQDHTPANVTEARRVGAAGGVVACGMVTLPDDNGELPITRALGDVRMKAIDPKDRLNPQMQVVSSMPELCVVPRSTSAQGFLVIASDGVWSCCKSDEAYAIVARQLNADGNPQRAADQLLAHVVMECHTSDNVFITVVLIAPFEPELTAARGTPSAPPPMPRTARPLSGAHTPPTNSPLVPARASLADASADVCGRGGARSARAAPPPTAIATFALVGES</sequence>